<dbReference type="Gene3D" id="1.10.8.80">
    <property type="entry name" value="Magnesium chelatase subunit I, C-Terminal domain"/>
    <property type="match status" value="1"/>
</dbReference>
<reference evidence="3 4" key="1">
    <citation type="submission" date="2016-11" db="EMBL/GenBank/DDBJ databases">
        <authorList>
            <person name="Jaros S."/>
            <person name="Januszkiewicz K."/>
            <person name="Wedrychowicz H."/>
        </authorList>
    </citation>
    <scope>NUCLEOTIDE SEQUENCE [LARGE SCALE GENOMIC DNA]</scope>
    <source>
        <strain evidence="3 4">DSM 15212</strain>
    </source>
</reference>
<dbReference type="OrthoDB" id="9808397at2"/>
<evidence type="ECO:0000313" key="3">
    <source>
        <dbReference type="EMBL" id="SHJ87648.1"/>
    </source>
</evidence>
<dbReference type="STRING" id="1121301.SAMN02745912_01440"/>
<dbReference type="EMBL" id="FRAG01000013">
    <property type="protein sequence ID" value="SHJ87648.1"/>
    <property type="molecule type" value="Genomic_DNA"/>
</dbReference>
<dbReference type="InterPro" id="IPR027417">
    <property type="entry name" value="P-loop_NTPase"/>
</dbReference>
<evidence type="ECO:0000313" key="4">
    <source>
        <dbReference type="Proteomes" id="UP000184465"/>
    </source>
</evidence>
<dbReference type="PANTHER" id="PTHR42759">
    <property type="entry name" value="MOXR FAMILY PROTEIN"/>
    <property type="match status" value="1"/>
</dbReference>
<dbReference type="PIRSF" id="PIRSF002849">
    <property type="entry name" value="AAA_ATPase_chaperone_MoxR_prd"/>
    <property type="match status" value="1"/>
</dbReference>
<keyword evidence="4" id="KW-1185">Reference proteome</keyword>
<name>A0A1M6MVX3_PARC5</name>
<dbReference type="InterPro" id="IPR041628">
    <property type="entry name" value="ChlI/MoxR_AAA_lid"/>
</dbReference>
<protein>
    <submittedName>
        <fullName evidence="3">MoxR-like ATPase</fullName>
    </submittedName>
</protein>
<evidence type="ECO:0000259" key="2">
    <source>
        <dbReference type="Pfam" id="PF17863"/>
    </source>
</evidence>
<sequence length="323" mass="36354">MEKRYIRNFQQSFEAIEEEIKKAIIGQEEIVRNMLIGIVAGGNVLMEGTPGLGKTQLVKVLSQVLNVSFARIQFTPDLMPIDILGTVIVNKKEEDFGFTFQKGPIFNSLILADEINRATPKTQSAMLEAMQEKTITVGGDTYKLPEPFFVLATENPLDMEGTYPLPEAQLDRFLFKLKISIPNMEALSRIIDITTGKQNILQIKKVADKEAILKMKEIAMKLPIALPIKEYAIRIMLATHPQQSQFQAVKDYVKCGVSPRGVQAMIKAAKVRALAEGRFNVSYDDIEDMAYPCLRHRIFMNFRGLADGVDTDDIIKDIVKRVK</sequence>
<dbReference type="GO" id="GO:0016887">
    <property type="term" value="F:ATP hydrolysis activity"/>
    <property type="evidence" value="ECO:0007669"/>
    <property type="project" value="InterPro"/>
</dbReference>
<dbReference type="GO" id="GO:0005524">
    <property type="term" value="F:ATP binding"/>
    <property type="evidence" value="ECO:0007669"/>
    <property type="project" value="InterPro"/>
</dbReference>
<dbReference type="SUPFAM" id="SSF52540">
    <property type="entry name" value="P-loop containing nucleoside triphosphate hydrolases"/>
    <property type="match status" value="1"/>
</dbReference>
<dbReference type="Gene3D" id="3.40.50.300">
    <property type="entry name" value="P-loop containing nucleotide triphosphate hydrolases"/>
    <property type="match status" value="1"/>
</dbReference>
<dbReference type="InterPro" id="IPR050764">
    <property type="entry name" value="CbbQ/NirQ/NorQ/GpvN"/>
</dbReference>
<dbReference type="Pfam" id="PF17863">
    <property type="entry name" value="AAA_lid_2"/>
    <property type="match status" value="1"/>
</dbReference>
<evidence type="ECO:0000259" key="1">
    <source>
        <dbReference type="Pfam" id="PF07726"/>
    </source>
</evidence>
<dbReference type="Proteomes" id="UP000184465">
    <property type="component" value="Unassembled WGS sequence"/>
</dbReference>
<feature type="domain" description="ChlI/MoxR AAA lid" evidence="2">
    <location>
        <begin position="248"/>
        <end position="318"/>
    </location>
</feature>
<dbReference type="AlphaFoldDB" id="A0A1M6MVX3"/>
<accession>A0A1M6MVX3</accession>
<dbReference type="InterPro" id="IPR011703">
    <property type="entry name" value="ATPase_AAA-3"/>
</dbReference>
<proteinExistence type="predicted"/>
<dbReference type="Pfam" id="PF07726">
    <property type="entry name" value="AAA_3"/>
    <property type="match status" value="1"/>
</dbReference>
<dbReference type="RefSeq" id="WP_073148405.1">
    <property type="nucleotide sequence ID" value="NZ_FRAG01000013.1"/>
</dbReference>
<dbReference type="PANTHER" id="PTHR42759:SF1">
    <property type="entry name" value="MAGNESIUM-CHELATASE SUBUNIT CHLD"/>
    <property type="match status" value="1"/>
</dbReference>
<organism evidence="3 4">
    <name type="scientific">Paramaledivibacter caminithermalis (strain DSM 15212 / CIP 107654 / DViRD3)</name>
    <name type="common">Clostridium caminithermale</name>
    <dbReference type="NCBI Taxonomy" id="1121301"/>
    <lineage>
        <taxon>Bacteria</taxon>
        <taxon>Bacillati</taxon>
        <taxon>Bacillota</taxon>
        <taxon>Clostridia</taxon>
        <taxon>Peptostreptococcales</taxon>
        <taxon>Caminicellaceae</taxon>
        <taxon>Paramaledivibacter</taxon>
    </lineage>
</organism>
<gene>
    <name evidence="3" type="ORF">SAMN02745912_01440</name>
</gene>
<feature type="domain" description="ATPase AAA-3" evidence="1">
    <location>
        <begin position="44"/>
        <end position="175"/>
    </location>
</feature>